<keyword evidence="2" id="KW-1185">Reference proteome</keyword>
<dbReference type="eggNOG" id="COG1851">
    <property type="taxonomic scope" value="Bacteria"/>
</dbReference>
<protein>
    <recommendedName>
        <fullName evidence="3">TIGR00703 family protein</fullName>
    </recommendedName>
</protein>
<evidence type="ECO:0008006" key="3">
    <source>
        <dbReference type="Google" id="ProtNLM"/>
    </source>
</evidence>
<reference evidence="1 2" key="1">
    <citation type="journal article" date="2009" name="PLoS Genet.">
        <title>Adaptations to submarine hydrothermal environments exemplified by the genome of Nautilia profundicola.</title>
        <authorList>
            <person name="Campbell B.J."/>
            <person name="Smith J.L."/>
            <person name="Hanson T.E."/>
            <person name="Klotz M.G."/>
            <person name="Stein L.Y."/>
            <person name="Lee C.K."/>
            <person name="Wu D."/>
            <person name="Robinson J.M."/>
            <person name="Khouri H.M."/>
            <person name="Eisen J.A."/>
            <person name="Cary S.C."/>
        </authorList>
    </citation>
    <scope>NUCLEOTIDE SEQUENCE [LARGE SCALE GENOMIC DNA]</scope>
    <source>
        <strain evidence="2">ATCC BAA-1463 / DSM 18972 / AmH</strain>
    </source>
</reference>
<dbReference type="KEGG" id="nam:NAMH_0411"/>
<dbReference type="AlphaFoldDB" id="B9L876"/>
<sequence length="248" mass="28937">MSKLDRKRLKYYNYKKLKEIKLITELRMSQLLNTLVFETLGQPEKEREFKIKSLKKWGFDLVFGKKDGVETYFAASEKQAGDKYTENDVEHEVIEVLKELPKNKKMFAKIEMIEGRAYLYVYLREDDIDTPVLHVPAGELLIAFLKKHKFVHIIEAIRNIGSAASLVKKHGDEGKPLPFEELPPVPRRFLRDAKKIEKEMGFGRVALAYFGENKSGDARYWMEWMVPTIALFDEKISEKIDKALAEFK</sequence>
<dbReference type="NCBIfam" id="TIGR00703">
    <property type="entry name" value="TIGR00703 family protein"/>
    <property type="match status" value="1"/>
</dbReference>
<accession>B9L876</accession>
<dbReference type="Proteomes" id="UP000000448">
    <property type="component" value="Chromosome"/>
</dbReference>
<dbReference type="Pfam" id="PF03673">
    <property type="entry name" value="UPF0128"/>
    <property type="match status" value="1"/>
</dbReference>
<evidence type="ECO:0000313" key="2">
    <source>
        <dbReference type="Proteomes" id="UP000000448"/>
    </source>
</evidence>
<dbReference type="STRING" id="598659.NAMH_0411"/>
<dbReference type="HAMAP" id="MF_00264">
    <property type="entry name" value="UPF0128"/>
    <property type="match status" value="1"/>
</dbReference>
<gene>
    <name evidence="1" type="ordered locus">NAMH_0411</name>
</gene>
<dbReference type="InterPro" id="IPR005266">
    <property type="entry name" value="UPF0128"/>
</dbReference>
<dbReference type="HOGENOM" id="CLU_1243079_0_0_7"/>
<proteinExistence type="inferred from homology"/>
<organism evidence="1 2">
    <name type="scientific">Nautilia profundicola (strain ATCC BAA-1463 / DSM 18972 / AmH)</name>
    <dbReference type="NCBI Taxonomy" id="598659"/>
    <lineage>
        <taxon>Bacteria</taxon>
        <taxon>Pseudomonadati</taxon>
        <taxon>Campylobacterota</taxon>
        <taxon>Epsilonproteobacteria</taxon>
        <taxon>Nautiliales</taxon>
        <taxon>Nautiliaceae</taxon>
        <taxon>Nautilia</taxon>
    </lineage>
</organism>
<evidence type="ECO:0000313" key="1">
    <source>
        <dbReference type="EMBL" id="ACM92286.1"/>
    </source>
</evidence>
<name>B9L876_NAUPA</name>
<dbReference type="EMBL" id="CP001279">
    <property type="protein sequence ID" value="ACM92286.1"/>
    <property type="molecule type" value="Genomic_DNA"/>
</dbReference>